<dbReference type="Proteomes" id="UP001054889">
    <property type="component" value="Unassembled WGS sequence"/>
</dbReference>
<accession>A0AAV5DRP0</accession>
<reference evidence="2" key="1">
    <citation type="journal article" date="2018" name="DNA Res.">
        <title>Multiple hybrid de novo genome assembly of finger millet, an orphan allotetraploid crop.</title>
        <authorList>
            <person name="Hatakeyama M."/>
            <person name="Aluri S."/>
            <person name="Balachadran M.T."/>
            <person name="Sivarajan S.R."/>
            <person name="Patrignani A."/>
            <person name="Gruter S."/>
            <person name="Poveda L."/>
            <person name="Shimizu-Inatsugi R."/>
            <person name="Baeten J."/>
            <person name="Francoijs K.J."/>
            <person name="Nataraja K.N."/>
            <person name="Reddy Y.A.N."/>
            <person name="Phadnis S."/>
            <person name="Ravikumar R.L."/>
            <person name="Schlapbach R."/>
            <person name="Sreeman S.M."/>
            <person name="Shimizu K.K."/>
        </authorList>
    </citation>
    <scope>NUCLEOTIDE SEQUENCE</scope>
</reference>
<feature type="compositionally biased region" description="Basic and acidic residues" evidence="1">
    <location>
        <begin position="17"/>
        <end position="49"/>
    </location>
</feature>
<feature type="region of interest" description="Disordered" evidence="1">
    <location>
        <begin position="1"/>
        <end position="49"/>
    </location>
</feature>
<name>A0AAV5DRP0_ELECO</name>
<organism evidence="2 3">
    <name type="scientific">Eleusine coracana subsp. coracana</name>
    <dbReference type="NCBI Taxonomy" id="191504"/>
    <lineage>
        <taxon>Eukaryota</taxon>
        <taxon>Viridiplantae</taxon>
        <taxon>Streptophyta</taxon>
        <taxon>Embryophyta</taxon>
        <taxon>Tracheophyta</taxon>
        <taxon>Spermatophyta</taxon>
        <taxon>Magnoliopsida</taxon>
        <taxon>Liliopsida</taxon>
        <taxon>Poales</taxon>
        <taxon>Poaceae</taxon>
        <taxon>PACMAD clade</taxon>
        <taxon>Chloridoideae</taxon>
        <taxon>Cynodonteae</taxon>
        <taxon>Eleusininae</taxon>
        <taxon>Eleusine</taxon>
    </lineage>
</organism>
<feature type="region of interest" description="Disordered" evidence="1">
    <location>
        <begin position="86"/>
        <end position="114"/>
    </location>
</feature>
<protein>
    <submittedName>
        <fullName evidence="2">Uncharacterized protein</fullName>
    </submittedName>
</protein>
<evidence type="ECO:0000256" key="1">
    <source>
        <dbReference type="SAM" id="MobiDB-lite"/>
    </source>
</evidence>
<evidence type="ECO:0000313" key="3">
    <source>
        <dbReference type="Proteomes" id="UP001054889"/>
    </source>
</evidence>
<gene>
    <name evidence="2" type="primary">ga31345</name>
    <name evidence="2" type="ORF">PR202_ga31345</name>
</gene>
<sequence length="169" mass="18676">MKTLPPPLQVKNLCSSPREERLLQFEDKQPMKEKKSAKEKGSSRAVRTDPVDVVEGLKVHEPVYPDDYNYKDYKKDLDALIEARKQNPALVGEQEGTDPRELGEQEENQEASGCYKRDQQAQGCEMAGAADAAKEYAAGCAAGIAQVVVGHPFDTVKVSCSLLLIFILH</sequence>
<proteinExistence type="predicted"/>
<dbReference type="EMBL" id="BQKI01000030">
    <property type="protein sequence ID" value="GJN13012.1"/>
    <property type="molecule type" value="Genomic_DNA"/>
</dbReference>
<comment type="caution">
    <text evidence="2">The sequence shown here is derived from an EMBL/GenBank/DDBJ whole genome shotgun (WGS) entry which is preliminary data.</text>
</comment>
<dbReference type="AlphaFoldDB" id="A0AAV5DRP0"/>
<reference evidence="2" key="2">
    <citation type="submission" date="2021-12" db="EMBL/GenBank/DDBJ databases">
        <title>Resequencing data analysis of finger millet.</title>
        <authorList>
            <person name="Hatakeyama M."/>
            <person name="Aluri S."/>
            <person name="Balachadran M.T."/>
            <person name="Sivarajan S.R."/>
            <person name="Poveda L."/>
            <person name="Shimizu-Inatsugi R."/>
            <person name="Schlapbach R."/>
            <person name="Sreeman S.M."/>
            <person name="Shimizu K.K."/>
        </authorList>
    </citation>
    <scope>NUCLEOTIDE SEQUENCE</scope>
</reference>
<keyword evidence="3" id="KW-1185">Reference proteome</keyword>
<evidence type="ECO:0000313" key="2">
    <source>
        <dbReference type="EMBL" id="GJN13012.1"/>
    </source>
</evidence>